<dbReference type="PANTHER" id="PTHR42794">
    <property type="entry name" value="HEMIN IMPORT ATP-BINDING PROTEIN HMUV"/>
    <property type="match status" value="1"/>
</dbReference>
<evidence type="ECO:0000256" key="6">
    <source>
        <dbReference type="ARBA" id="ARBA00058960"/>
    </source>
</evidence>
<dbReference type="Proteomes" id="UP001595821">
    <property type="component" value="Unassembled WGS sequence"/>
</dbReference>
<keyword evidence="4" id="KW-1278">Translocase</keyword>
<evidence type="ECO:0000259" key="11">
    <source>
        <dbReference type="PROSITE" id="PS50893"/>
    </source>
</evidence>
<dbReference type="CDD" id="cd03214">
    <property type="entry name" value="ABC_Iron-Siderophores_B12_Hemin"/>
    <property type="match status" value="1"/>
</dbReference>
<dbReference type="InterPro" id="IPR003439">
    <property type="entry name" value="ABC_transporter-like_ATP-bd"/>
</dbReference>
<comment type="function">
    <text evidence="6">Required for corrinoid utilization. Probably part of the ABC transporter complex BtuCDF involved in cobalamin (vitamin B12) import. Probably responsible for energy coupling to the transport system.</text>
</comment>
<proteinExistence type="predicted"/>
<dbReference type="PROSITE" id="PS50893">
    <property type="entry name" value="ABC_TRANSPORTER_2"/>
    <property type="match status" value="1"/>
</dbReference>
<evidence type="ECO:0000256" key="10">
    <source>
        <dbReference type="ARBA" id="ARBA00077139"/>
    </source>
</evidence>
<keyword evidence="2" id="KW-0547">Nucleotide-binding</keyword>
<gene>
    <name evidence="12" type="ORF">ACFOZ7_11375</name>
</gene>
<accession>A0ABD5P0H9</accession>
<evidence type="ECO:0000256" key="2">
    <source>
        <dbReference type="ARBA" id="ARBA00022741"/>
    </source>
</evidence>
<comment type="catalytic activity">
    <reaction evidence="5">
        <text>an R-cob(III)alamin(out) + ATP + H2O = an R-cob(III)alamin(in) + ADP + phosphate + H(+)</text>
        <dbReference type="Rhea" id="RHEA:17873"/>
        <dbReference type="ChEBI" id="CHEBI:15377"/>
        <dbReference type="ChEBI" id="CHEBI:15378"/>
        <dbReference type="ChEBI" id="CHEBI:30616"/>
        <dbReference type="ChEBI" id="CHEBI:43474"/>
        <dbReference type="ChEBI" id="CHEBI:140785"/>
        <dbReference type="ChEBI" id="CHEBI:456216"/>
        <dbReference type="EC" id="7.6.2.8"/>
    </reaction>
</comment>
<dbReference type="SMART" id="SM00382">
    <property type="entry name" value="AAA"/>
    <property type="match status" value="1"/>
</dbReference>
<dbReference type="SUPFAM" id="SSF52540">
    <property type="entry name" value="P-loop containing nucleoside triphosphate hydrolases"/>
    <property type="match status" value="1"/>
</dbReference>
<evidence type="ECO:0000256" key="1">
    <source>
        <dbReference type="ARBA" id="ARBA00022448"/>
    </source>
</evidence>
<reference evidence="12 13" key="1">
    <citation type="journal article" date="2014" name="Int. J. Syst. Evol. Microbiol.">
        <title>Complete genome sequence of Corynebacterium casei LMG S-19264T (=DSM 44701T), isolated from a smear-ripened cheese.</title>
        <authorList>
            <consortium name="US DOE Joint Genome Institute (JGI-PGF)"/>
            <person name="Walter F."/>
            <person name="Albersmeier A."/>
            <person name="Kalinowski J."/>
            <person name="Ruckert C."/>
        </authorList>
    </citation>
    <scope>NUCLEOTIDE SEQUENCE [LARGE SCALE GENOMIC DNA]</scope>
    <source>
        <strain evidence="12 13">IBRC-M 10912</strain>
    </source>
</reference>
<dbReference type="InterPro" id="IPR003593">
    <property type="entry name" value="AAA+_ATPase"/>
</dbReference>
<keyword evidence="1" id="KW-0813">Transport</keyword>
<evidence type="ECO:0000256" key="8">
    <source>
        <dbReference type="ARBA" id="ARBA00066387"/>
    </source>
</evidence>
<protein>
    <recommendedName>
        <fullName evidence="9">Cobalamin import ATP-binding protein BtuD</fullName>
        <ecNumber evidence="8">7.6.2.8</ecNumber>
    </recommendedName>
    <alternativeName>
        <fullName evidence="10">Vitamin B12-transporting ATPase</fullName>
    </alternativeName>
</protein>
<dbReference type="AlphaFoldDB" id="A0ABD5P0H9"/>
<sequence>MISDVSVDVHAGDVVGLLGPNGVGKSTLLKCAVGLLDPLAGEVTIGDRPVRSFDRDALARNVGYVPQSEPTNFPRTVFQTVLMGRKPHFGARPRTRDRQVVATLLNRLDLADLAMRDVNSLSGGQHQKVILARVLAQEPRALVLDEPTSNLDIRHEVEVLSLLRKEAPDGLAILHAMHDLTLAVRYSDWIVLLGEGGVHTQGPPSELTAKDIRDVYGIDVSIHETNDGIVIAPVDTLENYRG</sequence>
<dbReference type="Gene3D" id="3.40.50.300">
    <property type="entry name" value="P-loop containing nucleotide triphosphate hydrolases"/>
    <property type="match status" value="1"/>
</dbReference>
<evidence type="ECO:0000313" key="12">
    <source>
        <dbReference type="EMBL" id="MFC4247580.1"/>
    </source>
</evidence>
<evidence type="ECO:0000256" key="3">
    <source>
        <dbReference type="ARBA" id="ARBA00022840"/>
    </source>
</evidence>
<dbReference type="FunFam" id="3.40.50.300:FF:000134">
    <property type="entry name" value="Iron-enterobactin ABC transporter ATP-binding protein"/>
    <property type="match status" value="1"/>
</dbReference>
<dbReference type="GO" id="GO:0015420">
    <property type="term" value="F:ABC-type vitamin B12 transporter activity"/>
    <property type="evidence" value="ECO:0007669"/>
    <property type="project" value="UniProtKB-EC"/>
</dbReference>
<comment type="caution">
    <text evidence="12">The sequence shown here is derived from an EMBL/GenBank/DDBJ whole genome shotgun (WGS) entry which is preliminary data.</text>
</comment>
<evidence type="ECO:0000256" key="7">
    <source>
        <dbReference type="ARBA" id="ARBA00064420"/>
    </source>
</evidence>
<dbReference type="PANTHER" id="PTHR42794:SF1">
    <property type="entry name" value="HEMIN IMPORT ATP-BINDING PROTEIN HMUV"/>
    <property type="match status" value="1"/>
</dbReference>
<organism evidence="12 13">
    <name type="scientific">Natribaculum luteum</name>
    <dbReference type="NCBI Taxonomy" id="1586232"/>
    <lineage>
        <taxon>Archaea</taxon>
        <taxon>Methanobacteriati</taxon>
        <taxon>Methanobacteriota</taxon>
        <taxon>Stenosarchaea group</taxon>
        <taxon>Halobacteria</taxon>
        <taxon>Halobacteriales</taxon>
        <taxon>Natrialbaceae</taxon>
        <taxon>Natribaculum</taxon>
    </lineage>
</organism>
<feature type="domain" description="ABC transporter" evidence="11">
    <location>
        <begin position="1"/>
        <end position="220"/>
    </location>
</feature>
<keyword evidence="3 12" id="KW-0067">ATP-binding</keyword>
<name>A0ABD5P0H9_9EURY</name>
<comment type="subunit">
    <text evidence="7">The complex is composed of two ATP-binding proteins (BtuD), two transmembrane proteins (BtuC) and a solute-binding protein (BtuF).</text>
</comment>
<evidence type="ECO:0000256" key="5">
    <source>
        <dbReference type="ARBA" id="ARBA00050590"/>
    </source>
</evidence>
<dbReference type="GO" id="GO:0005524">
    <property type="term" value="F:ATP binding"/>
    <property type="evidence" value="ECO:0007669"/>
    <property type="project" value="UniProtKB-KW"/>
</dbReference>
<evidence type="ECO:0000256" key="4">
    <source>
        <dbReference type="ARBA" id="ARBA00022967"/>
    </source>
</evidence>
<evidence type="ECO:0000256" key="9">
    <source>
        <dbReference type="ARBA" id="ARBA00073649"/>
    </source>
</evidence>
<dbReference type="InterPro" id="IPR027417">
    <property type="entry name" value="P-loop_NTPase"/>
</dbReference>
<dbReference type="EMBL" id="JBHSDJ010000071">
    <property type="protein sequence ID" value="MFC4247580.1"/>
    <property type="molecule type" value="Genomic_DNA"/>
</dbReference>
<dbReference type="Pfam" id="PF00005">
    <property type="entry name" value="ABC_tran"/>
    <property type="match status" value="1"/>
</dbReference>
<evidence type="ECO:0000313" key="13">
    <source>
        <dbReference type="Proteomes" id="UP001595821"/>
    </source>
</evidence>
<dbReference type="EC" id="7.6.2.8" evidence="8"/>